<keyword evidence="1" id="KW-0472">Membrane</keyword>
<feature type="domain" description="Transglutaminase-like" evidence="2">
    <location>
        <begin position="423"/>
        <end position="492"/>
    </location>
</feature>
<dbReference type="PANTHER" id="PTHR42736">
    <property type="entry name" value="PROTEIN-GLUTAMINE GAMMA-GLUTAMYLTRANSFERASE"/>
    <property type="match status" value="1"/>
</dbReference>
<keyword evidence="1" id="KW-1133">Transmembrane helix</keyword>
<dbReference type="Proteomes" id="UP001264519">
    <property type="component" value="Unassembled WGS sequence"/>
</dbReference>
<dbReference type="EMBL" id="JARWAK010000001">
    <property type="protein sequence ID" value="MDR5865298.1"/>
    <property type="molecule type" value="Genomic_DNA"/>
</dbReference>
<dbReference type="RefSeq" id="WP_309650895.1">
    <property type="nucleotide sequence ID" value="NZ_JARWAK010000001.1"/>
</dbReference>
<dbReference type="InterPro" id="IPR038765">
    <property type="entry name" value="Papain-like_cys_pep_sf"/>
</dbReference>
<keyword evidence="4" id="KW-1185">Reference proteome</keyword>
<protein>
    <submittedName>
        <fullName evidence="3">DUF3488 and transglutaminase-like domain-containing protein</fullName>
    </submittedName>
</protein>
<dbReference type="InterPro" id="IPR002931">
    <property type="entry name" value="Transglutaminase-like"/>
</dbReference>
<dbReference type="Gene3D" id="3.10.620.30">
    <property type="match status" value="1"/>
</dbReference>
<organism evidence="3 4">
    <name type="scientific">Halomonas koreensis</name>
    <dbReference type="NCBI Taxonomy" id="245385"/>
    <lineage>
        <taxon>Bacteria</taxon>
        <taxon>Pseudomonadati</taxon>
        <taxon>Pseudomonadota</taxon>
        <taxon>Gammaproteobacteria</taxon>
        <taxon>Oceanospirillales</taxon>
        <taxon>Halomonadaceae</taxon>
        <taxon>Halomonas</taxon>
    </lineage>
</organism>
<feature type="transmembrane region" description="Helical" evidence="1">
    <location>
        <begin position="141"/>
        <end position="160"/>
    </location>
</feature>
<proteinExistence type="predicted"/>
<feature type="transmembrane region" description="Helical" evidence="1">
    <location>
        <begin position="28"/>
        <end position="56"/>
    </location>
</feature>
<dbReference type="InterPro" id="IPR052901">
    <property type="entry name" value="Bact_TGase-like"/>
</dbReference>
<reference evidence="3 4" key="1">
    <citation type="submission" date="2023-04" db="EMBL/GenBank/DDBJ databases">
        <title>A long-awaited taxogenomic arrangement of the family Halomonadaceae.</title>
        <authorList>
            <person name="De La Haba R."/>
            <person name="Chuvochina M."/>
            <person name="Wittouck S."/>
            <person name="Arahal D.R."/>
            <person name="Sanchez-Porro C."/>
            <person name="Hugenholtz P."/>
            <person name="Ventosa A."/>
        </authorList>
    </citation>
    <scope>NUCLEOTIDE SEQUENCE [LARGE SCALE GENOMIC DNA]</scope>
    <source>
        <strain evidence="3 4">DSM 23530</strain>
    </source>
</reference>
<dbReference type="Pfam" id="PF01841">
    <property type="entry name" value="Transglut_core"/>
    <property type="match status" value="1"/>
</dbReference>
<dbReference type="PANTHER" id="PTHR42736:SF1">
    <property type="entry name" value="PROTEIN-GLUTAMINE GAMMA-GLUTAMYLTRANSFERASE"/>
    <property type="match status" value="1"/>
</dbReference>
<evidence type="ECO:0000313" key="3">
    <source>
        <dbReference type="EMBL" id="MDR5865298.1"/>
    </source>
</evidence>
<accession>A0ABU1FYE6</accession>
<dbReference type="SMART" id="SM00460">
    <property type="entry name" value="TGc"/>
    <property type="match status" value="1"/>
</dbReference>
<feature type="transmembrane region" description="Helical" evidence="1">
    <location>
        <begin position="92"/>
        <end position="110"/>
    </location>
</feature>
<feature type="transmembrane region" description="Helical" evidence="1">
    <location>
        <begin position="68"/>
        <end position="86"/>
    </location>
</feature>
<feature type="transmembrane region" description="Helical" evidence="1">
    <location>
        <begin position="172"/>
        <end position="190"/>
    </location>
</feature>
<sequence length="714" mass="78318">MTRPGRLAAPTVLADGRRLSGAMLRRLFVGQCLVLALHLAWMPAWFAGVAVAVAAYRYRQLRRDRPRAGLLLRLAAVGALVLALWAEFGGLGGMRALIGLLLGVYLLKLLETHDRRDARVVVMIGLVAIGVAFLHDQGVPLALGALAALAWQLQALAWLSGARETRQAWGETAWLLGLSAPLMLGLFLVAPRLPPLWQMPETPRASTGLSDSIAPGDIAELSRSDARAFRADFRGRVPPPGERYWRVYTLSHFDGARWTRVTPPQLSATLGLPVSRFVRRGRASAWGPAGEAPRYRYELLLEPDSRPWRPSLGAPRRADRALRFLVDGTVEGLAPLRTRELLTLASSGAPPRHPDPAGPGWHSLLPADANPRTRALARRLWQQGGGEPEAYLAAVLARFGEAPYRYTLSPPRLRGEDRVDAFLFESRAGYCTHYASATAVMARMAGIPARIVAGFLGGERHPDGHLTVRDYDAHAWVEVWREGAWRRLDPTAAIAPARVERGAAAVAEGREAFLADAPLSPLRLRDIGWANRLRLGWERLEYRWQRGVIGYREEARDRLVAGLLDRLQAALAALLALGPWRGLGLAGLGLLGGAALGLGVAAGLRRWPRGRDERRRLAALQAWLARRGHPCRPGESPAAHLRRLIPEAGAAGPALAAAAAELEALYYAPLSPAERRGRRRALRRQLRRVRRDWRRGVRRGIVAGQSASTRHEHP</sequence>
<gene>
    <name evidence="3" type="ORF">QC818_00665</name>
</gene>
<evidence type="ECO:0000313" key="4">
    <source>
        <dbReference type="Proteomes" id="UP001264519"/>
    </source>
</evidence>
<feature type="transmembrane region" description="Helical" evidence="1">
    <location>
        <begin position="117"/>
        <end position="135"/>
    </location>
</feature>
<evidence type="ECO:0000259" key="2">
    <source>
        <dbReference type="SMART" id="SM00460"/>
    </source>
</evidence>
<dbReference type="Pfam" id="PF11992">
    <property type="entry name" value="TgpA_N"/>
    <property type="match status" value="1"/>
</dbReference>
<feature type="transmembrane region" description="Helical" evidence="1">
    <location>
        <begin position="583"/>
        <end position="604"/>
    </location>
</feature>
<dbReference type="SUPFAM" id="SSF54001">
    <property type="entry name" value="Cysteine proteinases"/>
    <property type="match status" value="1"/>
</dbReference>
<name>A0ABU1FYE6_9GAMM</name>
<dbReference type="InterPro" id="IPR021878">
    <property type="entry name" value="TgpA_N"/>
</dbReference>
<keyword evidence="1" id="KW-0812">Transmembrane</keyword>
<comment type="caution">
    <text evidence="3">The sequence shown here is derived from an EMBL/GenBank/DDBJ whole genome shotgun (WGS) entry which is preliminary data.</text>
</comment>
<evidence type="ECO:0000256" key="1">
    <source>
        <dbReference type="SAM" id="Phobius"/>
    </source>
</evidence>